<dbReference type="Proteomes" id="UP000283360">
    <property type="component" value="Unassembled WGS sequence"/>
</dbReference>
<evidence type="ECO:0000313" key="3">
    <source>
        <dbReference type="Proteomes" id="UP000283360"/>
    </source>
</evidence>
<accession>A0A3R6AFE8</accession>
<dbReference type="AlphaFoldDB" id="A0A3R6AFE8"/>
<sequence length="85" mass="8731">MPGQNTRHNSSAVGVYNASSGPGGGGADIYVLEIKYPETTRLGYGDFALPEGGSYVGETSNGQFVFIMTEAGAGFFSSGATITLK</sequence>
<keyword evidence="3" id="KW-1185">Reference proteome</keyword>
<feature type="region of interest" description="Disordered" evidence="1">
    <location>
        <begin position="1"/>
        <end position="24"/>
    </location>
</feature>
<organism evidence="2 3">
    <name type="scientific">Coprococcus comes</name>
    <dbReference type="NCBI Taxonomy" id="410072"/>
    <lineage>
        <taxon>Bacteria</taxon>
        <taxon>Bacillati</taxon>
        <taxon>Bacillota</taxon>
        <taxon>Clostridia</taxon>
        <taxon>Lachnospirales</taxon>
        <taxon>Lachnospiraceae</taxon>
        <taxon>Coprococcus</taxon>
    </lineage>
</organism>
<feature type="compositionally biased region" description="Polar residues" evidence="1">
    <location>
        <begin position="1"/>
        <end position="20"/>
    </location>
</feature>
<dbReference type="EMBL" id="QRXJ01000001">
    <property type="protein sequence ID" value="RGT92998.1"/>
    <property type="molecule type" value="Genomic_DNA"/>
</dbReference>
<protein>
    <submittedName>
        <fullName evidence="2">Uncharacterized protein</fullName>
    </submittedName>
</protein>
<proteinExistence type="predicted"/>
<evidence type="ECO:0000256" key="1">
    <source>
        <dbReference type="SAM" id="MobiDB-lite"/>
    </source>
</evidence>
<evidence type="ECO:0000313" key="2">
    <source>
        <dbReference type="EMBL" id="RGT92998.1"/>
    </source>
</evidence>
<reference evidence="2 3" key="1">
    <citation type="submission" date="2018-08" db="EMBL/GenBank/DDBJ databases">
        <title>A genome reference for cultivated species of the human gut microbiota.</title>
        <authorList>
            <person name="Zou Y."/>
            <person name="Xue W."/>
            <person name="Luo G."/>
        </authorList>
    </citation>
    <scope>NUCLEOTIDE SEQUENCE [LARGE SCALE GENOMIC DNA]</scope>
    <source>
        <strain evidence="2 3">AF18-12LB</strain>
    </source>
</reference>
<name>A0A3R6AFE8_9FIRM</name>
<comment type="caution">
    <text evidence="2">The sequence shown here is derived from an EMBL/GenBank/DDBJ whole genome shotgun (WGS) entry which is preliminary data.</text>
</comment>
<gene>
    <name evidence="2" type="ORF">DWX03_01270</name>
</gene>